<evidence type="ECO:0000256" key="3">
    <source>
        <dbReference type="ARBA" id="ARBA00022676"/>
    </source>
</evidence>
<comment type="catalytic activity">
    <reaction evidence="1 6">
        <text>[(1-&gt;4)-alpha-D-glucosyl](n) + ADP-alpha-D-glucose = [(1-&gt;4)-alpha-D-glucosyl](n+1) + ADP + H(+)</text>
        <dbReference type="Rhea" id="RHEA:18189"/>
        <dbReference type="Rhea" id="RHEA-COMP:9584"/>
        <dbReference type="Rhea" id="RHEA-COMP:9587"/>
        <dbReference type="ChEBI" id="CHEBI:15378"/>
        <dbReference type="ChEBI" id="CHEBI:15444"/>
        <dbReference type="ChEBI" id="CHEBI:57498"/>
        <dbReference type="ChEBI" id="CHEBI:456216"/>
        <dbReference type="EC" id="2.4.1.21"/>
    </reaction>
</comment>
<organism evidence="8 9">
    <name type="scientific">Marinobacter daepoensis</name>
    <dbReference type="NCBI Taxonomy" id="262077"/>
    <lineage>
        <taxon>Bacteria</taxon>
        <taxon>Pseudomonadati</taxon>
        <taxon>Pseudomonadota</taxon>
        <taxon>Gammaproteobacteria</taxon>
        <taxon>Pseudomonadales</taxon>
        <taxon>Marinobacteraceae</taxon>
        <taxon>Marinobacter</taxon>
    </lineage>
</organism>
<evidence type="ECO:0000259" key="7">
    <source>
        <dbReference type="Pfam" id="PF08323"/>
    </source>
</evidence>
<dbReference type="InterPro" id="IPR011835">
    <property type="entry name" value="GS/SS"/>
</dbReference>
<evidence type="ECO:0000256" key="5">
    <source>
        <dbReference type="ARBA" id="ARBA00023056"/>
    </source>
</evidence>
<dbReference type="CDD" id="cd03791">
    <property type="entry name" value="GT5_Glycogen_synthase_DULL1-like"/>
    <property type="match status" value="1"/>
</dbReference>
<keyword evidence="4 6" id="KW-0808">Transferase</keyword>
<evidence type="ECO:0000313" key="9">
    <source>
        <dbReference type="Proteomes" id="UP000664344"/>
    </source>
</evidence>
<reference evidence="8 9" key="1">
    <citation type="submission" date="2021-02" db="EMBL/GenBank/DDBJ databases">
        <title>PHA producing bacteria isolated from coastal sediment in Guangdong, Shenzhen.</title>
        <authorList>
            <person name="Zheng W."/>
            <person name="Yu S."/>
            <person name="Huang Y."/>
        </authorList>
    </citation>
    <scope>NUCLEOTIDE SEQUENCE [LARGE SCALE GENOMIC DNA]</scope>
    <source>
        <strain evidence="8 9">TN21-5</strain>
    </source>
</reference>
<evidence type="ECO:0000256" key="1">
    <source>
        <dbReference type="ARBA" id="ARBA00001478"/>
    </source>
</evidence>
<dbReference type="SUPFAM" id="SSF53756">
    <property type="entry name" value="UDP-Glycosyltransferase/glycogen phosphorylase"/>
    <property type="match status" value="1"/>
</dbReference>
<name>A0ABS3BB21_9GAMM</name>
<dbReference type="NCBIfam" id="NF001899">
    <property type="entry name" value="PRK00654.1-2"/>
    <property type="match status" value="1"/>
</dbReference>
<keyword evidence="5 6" id="KW-0320">Glycogen biosynthesis</keyword>
<dbReference type="NCBIfam" id="TIGR02095">
    <property type="entry name" value="glgA"/>
    <property type="match status" value="1"/>
</dbReference>
<gene>
    <name evidence="6 8" type="primary">glgA</name>
    <name evidence="8" type="ORF">JYP53_03965</name>
</gene>
<keyword evidence="3 6" id="KW-0328">Glycosyltransferase</keyword>
<dbReference type="RefSeq" id="WP_206556769.1">
    <property type="nucleotide sequence ID" value="NZ_JAFKDB010000008.1"/>
</dbReference>
<dbReference type="Gene3D" id="3.40.50.2000">
    <property type="entry name" value="Glycogen Phosphorylase B"/>
    <property type="match status" value="2"/>
</dbReference>
<dbReference type="EMBL" id="JAFKDB010000008">
    <property type="protein sequence ID" value="MBN7769059.1"/>
    <property type="molecule type" value="Genomic_DNA"/>
</dbReference>
<feature type="binding site" evidence="6">
    <location>
        <position position="16"/>
    </location>
    <ligand>
        <name>ADP-alpha-D-glucose</name>
        <dbReference type="ChEBI" id="CHEBI:57498"/>
    </ligand>
</feature>
<dbReference type="Proteomes" id="UP000664344">
    <property type="component" value="Unassembled WGS sequence"/>
</dbReference>
<sequence>MIRILFVTSEVFPLIKTGGLADVSASLPDALCRLGYDCQLLLPGYPAALNAARENGSRRKTRFRCGQYDVSLWQTRLPGTTVTLWLVDCPALFDRAGNSPYQNESGEDWWDNAHRYHLFARIGSMMALGQLGLPWVPDIVHCNDWQSALIPVFLSDAQNAPKTVFTIHNLAYQGLFSHETFRALGLPDFLWRYELLEFHGQLSFLKGGLVFSDAITTVSPGYAAEIQTPWFGYGLDDLLRHRASRLRGILNGIDTRQWNPNDDPHLMHHYGADNITDKAMGKSRLQQELGLDISSAPLLGFVGRLVEQKGLDWLLGVITPLLERGCQFAILGSGEHHYQEALTSVARNWPSQCSLSLGYHEGLAHRITAGADGFLMPSRFEPCGLNQMYSLRYGTVPVVHGVGGLNDTVFDPAEVGLPRANGFVFREPTPDAFYKAIERALTAFGCRKTWRKLQDNGMKGDYSWANSAGQYVSLYQMLSGTSNQG</sequence>
<accession>A0ABS3BB21</accession>
<feature type="domain" description="Starch synthase catalytic" evidence="7">
    <location>
        <begin position="3"/>
        <end position="241"/>
    </location>
</feature>
<dbReference type="InterPro" id="IPR013534">
    <property type="entry name" value="Starch_synth_cat_dom"/>
</dbReference>
<comment type="caution">
    <text evidence="8">The sequence shown here is derived from an EMBL/GenBank/DDBJ whole genome shotgun (WGS) entry which is preliminary data.</text>
</comment>
<dbReference type="Pfam" id="PF08323">
    <property type="entry name" value="Glyco_transf_5"/>
    <property type="match status" value="1"/>
</dbReference>
<keyword evidence="9" id="KW-1185">Reference proteome</keyword>
<evidence type="ECO:0000313" key="8">
    <source>
        <dbReference type="EMBL" id="MBN7769059.1"/>
    </source>
</evidence>
<dbReference type="HAMAP" id="MF_00484">
    <property type="entry name" value="Glycogen_synth"/>
    <property type="match status" value="1"/>
</dbReference>
<dbReference type="PANTHER" id="PTHR45825:SF11">
    <property type="entry name" value="ALPHA AMYLASE DOMAIN-CONTAINING PROTEIN"/>
    <property type="match status" value="1"/>
</dbReference>
<evidence type="ECO:0000256" key="6">
    <source>
        <dbReference type="HAMAP-Rule" id="MF_00484"/>
    </source>
</evidence>
<dbReference type="GO" id="GO:0009011">
    <property type="term" value="F:alpha-1,4-glucan glucosyltransferase (ADP-glucose donor) activity"/>
    <property type="evidence" value="ECO:0007669"/>
    <property type="project" value="UniProtKB-EC"/>
</dbReference>
<dbReference type="EC" id="2.4.1.21" evidence="6"/>
<proteinExistence type="inferred from homology"/>
<dbReference type="Pfam" id="PF13692">
    <property type="entry name" value="Glyco_trans_1_4"/>
    <property type="match status" value="1"/>
</dbReference>
<protein>
    <recommendedName>
        <fullName evidence="6">Glycogen synthase</fullName>
        <ecNumber evidence="6">2.4.1.21</ecNumber>
    </recommendedName>
    <alternativeName>
        <fullName evidence="6">Starch [bacterial glycogen] synthase</fullName>
    </alternativeName>
</protein>
<dbReference type="PANTHER" id="PTHR45825">
    <property type="entry name" value="GRANULE-BOUND STARCH SYNTHASE 1, CHLOROPLASTIC/AMYLOPLASTIC"/>
    <property type="match status" value="1"/>
</dbReference>
<evidence type="ECO:0000256" key="2">
    <source>
        <dbReference type="ARBA" id="ARBA00010281"/>
    </source>
</evidence>
<comment type="function">
    <text evidence="6">Synthesizes alpha-1,4-glucan chains using ADP-glucose.</text>
</comment>
<comment type="pathway">
    <text evidence="6">Glycan biosynthesis; glycogen biosynthesis.</text>
</comment>
<evidence type="ECO:0000256" key="4">
    <source>
        <dbReference type="ARBA" id="ARBA00022679"/>
    </source>
</evidence>
<comment type="similarity">
    <text evidence="2 6">Belongs to the glycosyltransferase 1 family. Bacterial/plant glycogen synthase subfamily.</text>
</comment>